<evidence type="ECO:0008006" key="3">
    <source>
        <dbReference type="Google" id="ProtNLM"/>
    </source>
</evidence>
<protein>
    <recommendedName>
        <fullName evidence="3">Lipocalin-like domain-containing protein</fullName>
    </recommendedName>
</protein>
<sequence>MVMLPSCNLGVCFWNKGYSPVDSEPAEDEMIGVYYLTEQSIADLNGDSLKRTKLELKGEHQYLLTDGPSEIMNEHSKNGTFIKAGRWYTDCAESYGCMIELEGICVVTLCKKDEKISIPISIGDPDQCEGVVFEKSK</sequence>
<name>A0A2D1U9X9_9SPHI</name>
<organism evidence="1 2">
    <name type="scientific">Pedobacter ginsengisoli</name>
    <dbReference type="NCBI Taxonomy" id="363852"/>
    <lineage>
        <taxon>Bacteria</taxon>
        <taxon>Pseudomonadati</taxon>
        <taxon>Bacteroidota</taxon>
        <taxon>Sphingobacteriia</taxon>
        <taxon>Sphingobacteriales</taxon>
        <taxon>Sphingobacteriaceae</taxon>
        <taxon>Pedobacter</taxon>
    </lineage>
</organism>
<dbReference type="KEGG" id="pgs:CPT03_19070"/>
<dbReference type="AlphaFoldDB" id="A0A2D1U9X9"/>
<evidence type="ECO:0000313" key="2">
    <source>
        <dbReference type="Proteomes" id="UP000223749"/>
    </source>
</evidence>
<accession>A0A2D1U9X9</accession>
<reference evidence="1 2" key="1">
    <citation type="submission" date="2017-10" db="EMBL/GenBank/DDBJ databases">
        <title>Whole genome of Pedobacter ginsengisoli T01R-27 isolated from tomato rhizosphere.</title>
        <authorList>
            <person name="Weon H.-Y."/>
            <person name="Lee S.A."/>
            <person name="Sang M.K."/>
            <person name="Song J."/>
        </authorList>
    </citation>
    <scope>NUCLEOTIDE SEQUENCE [LARGE SCALE GENOMIC DNA]</scope>
    <source>
        <strain evidence="1 2">T01R-27</strain>
    </source>
</reference>
<evidence type="ECO:0000313" key="1">
    <source>
        <dbReference type="EMBL" id="ATP58413.1"/>
    </source>
</evidence>
<keyword evidence="2" id="KW-1185">Reference proteome</keyword>
<gene>
    <name evidence="1" type="ORF">CPT03_19070</name>
</gene>
<dbReference type="Proteomes" id="UP000223749">
    <property type="component" value="Chromosome"/>
</dbReference>
<proteinExistence type="predicted"/>
<dbReference type="EMBL" id="CP024091">
    <property type="protein sequence ID" value="ATP58413.1"/>
    <property type="molecule type" value="Genomic_DNA"/>
</dbReference>